<dbReference type="AlphaFoldDB" id="A0A655UNX3"/>
<reference evidence="1 2" key="1">
    <citation type="submission" date="2015-07" db="EMBL/GenBank/DDBJ databases">
        <authorList>
            <consortium name="Pathogen Informatics"/>
        </authorList>
    </citation>
    <scope>NUCLEOTIDE SEQUENCE [LARGE SCALE GENOMIC DNA]</scope>
    <source>
        <strain evidence="1 2">A325</strain>
    </source>
</reference>
<gene>
    <name evidence="1" type="ORF">ERS013201_00190</name>
</gene>
<dbReference type="Proteomes" id="UP000046067">
    <property type="component" value="Unassembled WGS sequence"/>
</dbReference>
<organism evidence="1 2">
    <name type="scientific">Vibrio cholerae</name>
    <dbReference type="NCBI Taxonomy" id="666"/>
    <lineage>
        <taxon>Bacteria</taxon>
        <taxon>Pseudomonadati</taxon>
        <taxon>Pseudomonadota</taxon>
        <taxon>Gammaproteobacteria</taxon>
        <taxon>Vibrionales</taxon>
        <taxon>Vibrionaceae</taxon>
        <taxon>Vibrio</taxon>
    </lineage>
</organism>
<evidence type="ECO:0000313" key="1">
    <source>
        <dbReference type="EMBL" id="CSB54013.1"/>
    </source>
</evidence>
<accession>A0A655UNX3</accession>
<protein>
    <submittedName>
        <fullName evidence="1">Uncharacterized protein</fullName>
    </submittedName>
</protein>
<dbReference type="EMBL" id="CWQJ01000001">
    <property type="protein sequence ID" value="CSB54013.1"/>
    <property type="molecule type" value="Genomic_DNA"/>
</dbReference>
<proteinExistence type="predicted"/>
<name>A0A655UNX3_VIBCL</name>
<evidence type="ECO:0000313" key="2">
    <source>
        <dbReference type="Proteomes" id="UP000046067"/>
    </source>
</evidence>
<sequence length="69" mass="7103">MISFRRRAEVRVCPKCWNAPAIGINNSTLAMVAKATSAISGSGVCPPTPSAASQIISTSVQPLASNSND</sequence>